<dbReference type="PANTHER" id="PTHR10836:SF112">
    <property type="entry name" value="GLYCERALDEHYDE-3-PHOSPHATE DEHYDROGENASE GAPC1, CYTOSOLIC-RELATED"/>
    <property type="match status" value="1"/>
</dbReference>
<keyword evidence="6" id="KW-0324">Glycolysis</keyword>
<dbReference type="PANTHER" id="PTHR10836">
    <property type="entry name" value="GLYCERALDEHYDE 3-PHOSPHATE DEHYDROGENASE"/>
    <property type="match status" value="1"/>
</dbReference>
<keyword evidence="4" id="KW-0560">Oxidoreductase</keyword>
<comment type="caution">
    <text evidence="8">The sequence shown here is derived from an EMBL/GenBank/DDBJ whole genome shotgun (WGS) entry which is preliminary data.</text>
</comment>
<organism evidence="8 9">
    <name type="scientific">Eruca vesicaria subsp. sativa</name>
    <name type="common">Garden rocket</name>
    <name type="synonym">Eruca sativa</name>
    <dbReference type="NCBI Taxonomy" id="29727"/>
    <lineage>
        <taxon>Eukaryota</taxon>
        <taxon>Viridiplantae</taxon>
        <taxon>Streptophyta</taxon>
        <taxon>Embryophyta</taxon>
        <taxon>Tracheophyta</taxon>
        <taxon>Spermatophyta</taxon>
        <taxon>Magnoliopsida</taxon>
        <taxon>eudicotyledons</taxon>
        <taxon>Gunneridae</taxon>
        <taxon>Pentapetalae</taxon>
        <taxon>rosids</taxon>
        <taxon>malvids</taxon>
        <taxon>Brassicales</taxon>
        <taxon>Brassicaceae</taxon>
        <taxon>Brassiceae</taxon>
        <taxon>Eruca</taxon>
    </lineage>
</organism>
<keyword evidence="9" id="KW-1185">Reference proteome</keyword>
<dbReference type="Proteomes" id="UP001642260">
    <property type="component" value="Unassembled WGS sequence"/>
</dbReference>
<keyword evidence="5" id="KW-0520">NAD</keyword>
<name>A0ABC8KH43_ERUVS</name>
<feature type="domain" description="Glyceraldehyde 3-phosphate dehydrogenase NAD(P) binding" evidence="7">
    <location>
        <begin position="6"/>
        <end position="83"/>
    </location>
</feature>
<protein>
    <recommendedName>
        <fullName evidence="3">glyceraldehyde-3-phosphate dehydrogenase (phosphorylating)</fullName>
        <ecNumber evidence="3">1.2.1.12</ecNumber>
    </recommendedName>
</protein>
<dbReference type="Pfam" id="PF00044">
    <property type="entry name" value="Gp_dh_N"/>
    <property type="match status" value="1"/>
</dbReference>
<evidence type="ECO:0000313" key="8">
    <source>
        <dbReference type="EMBL" id="CAH8356284.1"/>
    </source>
</evidence>
<dbReference type="GO" id="GO:0004365">
    <property type="term" value="F:glyceraldehyde-3-phosphate dehydrogenase (NAD+) (phosphorylating) activity"/>
    <property type="evidence" value="ECO:0007669"/>
    <property type="project" value="UniProtKB-EC"/>
</dbReference>
<evidence type="ECO:0000256" key="1">
    <source>
        <dbReference type="ARBA" id="ARBA00004869"/>
    </source>
</evidence>
<evidence type="ECO:0000256" key="5">
    <source>
        <dbReference type="ARBA" id="ARBA00023027"/>
    </source>
</evidence>
<comment type="pathway">
    <text evidence="1">Carbohydrate degradation; glycolysis; pyruvate from D-glyceraldehyde 3-phosphate: step 1/5.</text>
</comment>
<dbReference type="InterPro" id="IPR036291">
    <property type="entry name" value="NAD(P)-bd_dom_sf"/>
</dbReference>
<dbReference type="EC" id="1.2.1.12" evidence="3"/>
<reference evidence="8 9" key="1">
    <citation type="submission" date="2022-03" db="EMBL/GenBank/DDBJ databases">
        <authorList>
            <person name="Macdonald S."/>
            <person name="Ahmed S."/>
            <person name="Newling K."/>
        </authorList>
    </citation>
    <scope>NUCLEOTIDE SEQUENCE [LARGE SCALE GENOMIC DNA]</scope>
</reference>
<dbReference type="InterPro" id="IPR020831">
    <property type="entry name" value="GlycerAld/Erythrose_P_DH"/>
</dbReference>
<dbReference type="SMART" id="SM00846">
    <property type="entry name" value="Gp_dh_N"/>
    <property type="match status" value="1"/>
</dbReference>
<gene>
    <name evidence="8" type="ORF">ERUC_LOCUS22039</name>
</gene>
<evidence type="ECO:0000256" key="2">
    <source>
        <dbReference type="ARBA" id="ARBA00007406"/>
    </source>
</evidence>
<evidence type="ECO:0000256" key="6">
    <source>
        <dbReference type="ARBA" id="ARBA00023152"/>
    </source>
</evidence>
<dbReference type="EMBL" id="CAKOAT010216265">
    <property type="protein sequence ID" value="CAH8356284.1"/>
    <property type="molecule type" value="Genomic_DNA"/>
</dbReference>
<evidence type="ECO:0000256" key="4">
    <source>
        <dbReference type="ARBA" id="ARBA00023002"/>
    </source>
</evidence>
<dbReference type="GO" id="GO:0006096">
    <property type="term" value="P:glycolytic process"/>
    <property type="evidence" value="ECO:0007669"/>
    <property type="project" value="UniProtKB-KW"/>
</dbReference>
<evidence type="ECO:0000313" key="9">
    <source>
        <dbReference type="Proteomes" id="UP001642260"/>
    </source>
</evidence>
<evidence type="ECO:0000259" key="7">
    <source>
        <dbReference type="SMART" id="SM00846"/>
    </source>
</evidence>
<dbReference type="Gene3D" id="3.40.50.720">
    <property type="entry name" value="NAD(P)-binding Rossmann-like Domain"/>
    <property type="match status" value="1"/>
</dbReference>
<evidence type="ECO:0000256" key="3">
    <source>
        <dbReference type="ARBA" id="ARBA00013119"/>
    </source>
</evidence>
<proteinExistence type="inferred from homology"/>
<accession>A0ABC8KH43</accession>
<dbReference type="AlphaFoldDB" id="A0ABC8KH43"/>
<sequence length="117" mass="13214">MADKKIKIRINDMFKYDSVHSQWKHNELKLKDEKTLLFGEAEDIPWGEAGADFVVESTGVFTDKDKAAAHLKEMFTVSFQTSCCSLETTLIVVSRALMSVDDSLTCSFQSSSQLKRK</sequence>
<dbReference type="SUPFAM" id="SSF51735">
    <property type="entry name" value="NAD(P)-binding Rossmann-fold domains"/>
    <property type="match status" value="1"/>
</dbReference>
<dbReference type="InterPro" id="IPR020828">
    <property type="entry name" value="GlycerAld_3-P_DH_NAD(P)-bd"/>
</dbReference>
<comment type="similarity">
    <text evidence="2">Belongs to the glyceraldehyde-3-phosphate dehydrogenase family.</text>
</comment>